<gene>
    <name evidence="7" type="ORF">CHU93_02845</name>
</gene>
<dbReference type="RefSeq" id="WP_094472676.1">
    <property type="nucleotide sequence ID" value="NZ_NOXT01000074.1"/>
</dbReference>
<feature type="signal peptide" evidence="6">
    <location>
        <begin position="1"/>
        <end position="18"/>
    </location>
</feature>
<evidence type="ECO:0000313" key="7">
    <source>
        <dbReference type="EMBL" id="OYQ33874.1"/>
    </source>
</evidence>
<keyword evidence="8" id="KW-1185">Reference proteome</keyword>
<dbReference type="Gene3D" id="1.10.1400.10">
    <property type="match status" value="1"/>
</dbReference>
<dbReference type="AlphaFoldDB" id="A0A255YYX5"/>
<dbReference type="OrthoDB" id="9760084at2"/>
<feature type="chain" id="PRO_5012468573" evidence="6">
    <location>
        <begin position="19"/>
        <end position="692"/>
    </location>
</feature>
<dbReference type="Gene3D" id="1.10.439.10">
    <property type="entry name" value="Penicillin Amidohydrolase, domain 1"/>
    <property type="match status" value="1"/>
</dbReference>
<dbReference type="InterPro" id="IPR014395">
    <property type="entry name" value="Pen/GL7ACA/AHL_acylase"/>
</dbReference>
<dbReference type="Pfam" id="PF01804">
    <property type="entry name" value="Penicil_amidase"/>
    <property type="match status" value="1"/>
</dbReference>
<name>A0A255YYX5_9SPHN</name>
<evidence type="ECO:0000256" key="2">
    <source>
        <dbReference type="ARBA" id="ARBA00022729"/>
    </source>
</evidence>
<dbReference type="GO" id="GO:0017000">
    <property type="term" value="P:antibiotic biosynthetic process"/>
    <property type="evidence" value="ECO:0007669"/>
    <property type="project" value="InterPro"/>
</dbReference>
<protein>
    <submittedName>
        <fullName evidence="7">Acylase</fullName>
    </submittedName>
</protein>
<feature type="active site" description="Nucleophile" evidence="5">
    <location>
        <position position="175"/>
    </location>
</feature>
<dbReference type="InterPro" id="IPR002692">
    <property type="entry name" value="S45"/>
</dbReference>
<keyword evidence="4" id="KW-0865">Zymogen</keyword>
<evidence type="ECO:0000256" key="4">
    <source>
        <dbReference type="ARBA" id="ARBA00023145"/>
    </source>
</evidence>
<keyword evidence="2 6" id="KW-0732">Signal</keyword>
<dbReference type="InterPro" id="IPR029055">
    <property type="entry name" value="Ntn_hydrolases_N"/>
</dbReference>
<comment type="similarity">
    <text evidence="1">Belongs to the peptidase S45 family.</text>
</comment>
<comment type="caution">
    <text evidence="7">The sequence shown here is derived from an EMBL/GenBank/DDBJ whole genome shotgun (WGS) entry which is preliminary data.</text>
</comment>
<dbReference type="InterPro" id="IPR043146">
    <property type="entry name" value="Penicillin_amidase_N_B-knob"/>
</dbReference>
<dbReference type="EMBL" id="NOXT01000074">
    <property type="protein sequence ID" value="OYQ33874.1"/>
    <property type="molecule type" value="Genomic_DNA"/>
</dbReference>
<evidence type="ECO:0000313" key="8">
    <source>
        <dbReference type="Proteomes" id="UP000216991"/>
    </source>
</evidence>
<dbReference type="Proteomes" id="UP000216991">
    <property type="component" value="Unassembled WGS sequence"/>
</dbReference>
<organism evidence="7 8">
    <name type="scientific">Sandarakinorhabdus cyanobacteriorum</name>
    <dbReference type="NCBI Taxonomy" id="1981098"/>
    <lineage>
        <taxon>Bacteria</taxon>
        <taxon>Pseudomonadati</taxon>
        <taxon>Pseudomonadota</taxon>
        <taxon>Alphaproteobacteria</taxon>
        <taxon>Sphingomonadales</taxon>
        <taxon>Sphingosinicellaceae</taxon>
        <taxon>Sandarakinorhabdus</taxon>
    </lineage>
</organism>
<dbReference type="SUPFAM" id="SSF56235">
    <property type="entry name" value="N-terminal nucleophile aminohydrolases (Ntn hydrolases)"/>
    <property type="match status" value="1"/>
</dbReference>
<dbReference type="PANTHER" id="PTHR34218:SF3">
    <property type="entry name" value="ACYL-HOMOSERINE LACTONE ACYLASE PVDQ"/>
    <property type="match status" value="1"/>
</dbReference>
<evidence type="ECO:0000256" key="1">
    <source>
        <dbReference type="ARBA" id="ARBA00006586"/>
    </source>
</evidence>
<dbReference type="PIRSF" id="PIRSF001227">
    <property type="entry name" value="Pen_acylase"/>
    <property type="match status" value="1"/>
</dbReference>
<dbReference type="Gene3D" id="2.30.120.10">
    <property type="match status" value="1"/>
</dbReference>
<keyword evidence="3" id="KW-0378">Hydrolase</keyword>
<dbReference type="PANTHER" id="PTHR34218">
    <property type="entry name" value="PEPTIDASE S45 PENICILLIN AMIDASE"/>
    <property type="match status" value="1"/>
</dbReference>
<sequence length="692" mass="75616">MKPLVLALLLASATPALADEVLWDRHGVPHIIADSEAGAFKGFGWAQAASHGNILLKMYGESRARAAEYWGPEHAALDRYLIAHDVPERAQAWYKAQAPQMRANLDAFAAGINAWMAAHPDHVPAELRRVLPITGVDVMAHAHRLMQFLYVAPMGRMLSPPSRPGPTGLGDDGGSNGWAVAPRRTVEGAAMLLANPHLPWAPSPLTYYEAQITAPGYNVYGATQVGLPVLRFAFNNELGFTNTVNNMLGATRYALVADCYGYRLDGKRLAYRMVKKAMLIRQSDGSLKRETWAQRHSVHGPVFEVEGKPVAVRVAGLDRPGVLQAYLDMGKAKDFNGFESALKRLQIPSFNIVYADRAGHVFHISNGILPRHKTGGSHEYWSGLVPGDRSALISTEIEPYDSLPKALDPPGGFVQNANDVPWVNTVPRVLKPADFPAHVAATEPMSLRAQMSARLLMGDDRLSFAEFQRRKLTTTSLMAERLKGPLLAASAGSADPDVRAARDLLAGWDNRFEADSRAAILFEEWARRFAGPGLSDEGNYTKPWTLEDPLNTPAGIRDDAQATAMLAAAAQAVKARHGRIDPRYGDVSRFAAGEALSVPGHGGAGPLGLFRTISWGPWKDGTRVPVAGETWVNLIQFSTPMKAIATMSYGNSSQPGTPHRSDQLAALGEKRFRQLWLTRDEVERNLERRDVY</sequence>
<accession>A0A255YYX5</accession>
<evidence type="ECO:0000256" key="3">
    <source>
        <dbReference type="ARBA" id="ARBA00022801"/>
    </source>
</evidence>
<dbReference type="GO" id="GO:0016811">
    <property type="term" value="F:hydrolase activity, acting on carbon-nitrogen (but not peptide) bonds, in linear amides"/>
    <property type="evidence" value="ECO:0007669"/>
    <property type="project" value="InterPro"/>
</dbReference>
<dbReference type="Gene3D" id="3.60.20.10">
    <property type="entry name" value="Glutamine Phosphoribosylpyrophosphate, subunit 1, domain 1"/>
    <property type="match status" value="1"/>
</dbReference>
<evidence type="ECO:0000256" key="5">
    <source>
        <dbReference type="PIRSR" id="PIRSR001227-1"/>
    </source>
</evidence>
<evidence type="ECO:0000256" key="6">
    <source>
        <dbReference type="SAM" id="SignalP"/>
    </source>
</evidence>
<reference evidence="7 8" key="1">
    <citation type="submission" date="2017-07" db="EMBL/GenBank/DDBJ databases">
        <title>Sandarakinorhabdus cyanobacteriorum sp. nov., a novel bacterium isolated from cyanobacterial aggregates in a eutrophic lake.</title>
        <authorList>
            <person name="Cai H."/>
        </authorList>
    </citation>
    <scope>NUCLEOTIDE SEQUENCE [LARGE SCALE GENOMIC DNA]</scope>
    <source>
        <strain evidence="7 8">TH057</strain>
    </source>
</reference>
<dbReference type="InterPro" id="IPR023343">
    <property type="entry name" value="Penicillin_amidase_dom1"/>
</dbReference>
<proteinExistence type="inferred from homology"/>
<dbReference type="InterPro" id="IPR043147">
    <property type="entry name" value="Penicillin_amidase_A-knob"/>
</dbReference>